<dbReference type="RefSeq" id="WP_058034557.1">
    <property type="nucleotide sequence ID" value="NZ_KF418775.1"/>
</dbReference>
<organism evidence="1">
    <name type="scientific">Burkholderia pseudomallei</name>
    <name type="common">Pseudomonas pseudomallei</name>
    <dbReference type="NCBI Taxonomy" id="28450"/>
    <lineage>
        <taxon>Bacteria</taxon>
        <taxon>Pseudomonadati</taxon>
        <taxon>Pseudomonadota</taxon>
        <taxon>Betaproteobacteria</taxon>
        <taxon>Burkholderiales</taxon>
        <taxon>Burkholderiaceae</taxon>
        <taxon>Burkholderia</taxon>
        <taxon>pseudomallei group</taxon>
    </lineage>
</organism>
<proteinExistence type="predicted"/>
<dbReference type="AlphaFoldDB" id="A0A0C5B4G2"/>
<reference evidence="1" key="1">
    <citation type="submission" date="2013-07" db="EMBL/GenBank/DDBJ databases">
        <title>Complete sequence of a native Burkholderia pseudomallei plasmid.</title>
        <authorList>
            <person name="Stone J.K."/>
            <person name="Bollig M.C."/>
            <person name="Gibbons H.S."/>
            <person name="Mayo M."/>
            <person name="Currie B.J."/>
            <person name="Keim P."/>
            <person name="Tuanyok A."/>
        </authorList>
    </citation>
    <scope>NUCLEOTIDE SEQUENCE</scope>
    <source>
        <strain evidence="1">MSHR1950</strain>
        <plasmid evidence="1">pBPSE01</plasmid>
    </source>
</reference>
<name>A0A0C5B4G2_BURPE</name>
<gene>
    <name evidence="1" type="ORF">pBPS038</name>
</gene>
<evidence type="ECO:0000313" key="1">
    <source>
        <dbReference type="EMBL" id="AJL34921.1"/>
    </source>
</evidence>
<geneLocation type="plasmid" evidence="1">
    <name>pBPSE01</name>
</geneLocation>
<protein>
    <submittedName>
        <fullName evidence="1">Uncharacterized protein</fullName>
    </submittedName>
</protein>
<dbReference type="EMBL" id="KF418775">
    <property type="protein sequence ID" value="AJL34921.1"/>
    <property type="molecule type" value="Genomic_DNA"/>
</dbReference>
<keyword evidence="1" id="KW-0614">Plasmid</keyword>
<sequence length="111" mass="11897">MIIAEQGLNFGQSANDSFLLPDFNEALEARVRWANAVIAKIASTDGTAAAKERADDLGVEAYEAAYRIGADAYPDVPMPLLFKGVPQLEAGWRSGFCDEACDRALCDAQLG</sequence>
<accession>A0A0C5B4G2</accession>